<comment type="subunit">
    <text evidence="3">Homodimer.</text>
</comment>
<dbReference type="InterPro" id="IPR014042">
    <property type="entry name" value="Glutathione_synthase_a-hlx"/>
</dbReference>
<evidence type="ECO:0000256" key="3">
    <source>
        <dbReference type="ARBA" id="ARBA00011738"/>
    </source>
</evidence>
<dbReference type="InterPro" id="IPR037013">
    <property type="entry name" value="GSH-S_sub-bd_sf"/>
</dbReference>
<dbReference type="PANTHER" id="PTHR11130">
    <property type="entry name" value="GLUTATHIONE SYNTHETASE"/>
    <property type="match status" value="1"/>
</dbReference>
<comment type="cofactor">
    <cofactor evidence="10 12">
        <name>Mg(2+)</name>
        <dbReference type="ChEBI" id="CHEBI:18420"/>
    </cofactor>
    <text evidence="10 12">Binds 1 Mg(2+) ion per subunit.</text>
</comment>
<dbReference type="InterPro" id="IPR004887">
    <property type="entry name" value="GSH_synth_subst-bd"/>
</dbReference>
<comment type="similarity">
    <text evidence="2 10">Belongs to the eukaryotic GSH synthase family.</text>
</comment>
<dbReference type="InterPro" id="IPR016185">
    <property type="entry name" value="PreATP-grasp_dom_sf"/>
</dbReference>
<dbReference type="AlphaFoldDB" id="A0A7S2FM90"/>
<dbReference type="InterPro" id="IPR014709">
    <property type="entry name" value="Glutathione_synthase_C_euk"/>
</dbReference>
<evidence type="ECO:0000256" key="12">
    <source>
        <dbReference type="PIRSR" id="PIRSR001558-2"/>
    </source>
</evidence>
<dbReference type="GO" id="GO:0000287">
    <property type="term" value="F:magnesium ion binding"/>
    <property type="evidence" value="ECO:0007669"/>
    <property type="project" value="UniProtKB-UniRule"/>
</dbReference>
<evidence type="ECO:0000256" key="4">
    <source>
        <dbReference type="ARBA" id="ARBA00022598"/>
    </source>
</evidence>
<dbReference type="Gene3D" id="1.10.1080.10">
    <property type="entry name" value="Glutathione Synthetase, Chain A, domain 3"/>
    <property type="match status" value="1"/>
</dbReference>
<evidence type="ECO:0000256" key="8">
    <source>
        <dbReference type="ARBA" id="ARBA00022840"/>
    </source>
</evidence>
<evidence type="ECO:0000256" key="9">
    <source>
        <dbReference type="ARBA" id="ARBA00022842"/>
    </source>
</evidence>
<dbReference type="Pfam" id="PF03199">
    <property type="entry name" value="GSH_synthase"/>
    <property type="match status" value="1"/>
</dbReference>
<evidence type="ECO:0000313" key="14">
    <source>
        <dbReference type="EMBL" id="CAD9401543.1"/>
    </source>
</evidence>
<proteinExistence type="inferred from homology"/>
<dbReference type="PIRSF" id="PIRSF001558">
    <property type="entry name" value="GSHase"/>
    <property type="match status" value="1"/>
</dbReference>
<feature type="binding site" evidence="11">
    <location>
        <position position="508"/>
    </location>
    <ligand>
        <name>ATP</name>
        <dbReference type="ChEBI" id="CHEBI:30616"/>
    </ligand>
</feature>
<dbReference type="Gene3D" id="3.30.1490.50">
    <property type="match status" value="1"/>
</dbReference>
<keyword evidence="7 10" id="KW-0547">Nucleotide-binding</keyword>
<evidence type="ECO:0000256" key="7">
    <source>
        <dbReference type="ARBA" id="ARBA00022741"/>
    </source>
</evidence>
<keyword evidence="4 10" id="KW-0436">Ligase</keyword>
<name>A0A7S2FM90_9STRA</name>
<sequence>METSLHLRSSRGRQIPLRITPSTGDDPKEDDNLYCPLALEATSWAHMNGLQMVSQTDEAFIHAPFSLLPNKISRQEFEKVKRLAPVFNTLIDRIACDRTWLLDAIEPALATDAFTARLSSIMASTPHQRVRLGLHRSDYMMDDSAEGAVFKQIELNTIASSFGCISAKVTALHQFILKRFGSDPQLGPRVSEAIKTLNLDRVQDSTDKGFDMAAHVAEECLPLNPTLRDLPAALAAAHAQYGVPGSIIVFVVQPNERNVIDQRMLEQELWTTNNVRVRRLTLAELASHRSVLSGDGSDDDDRVLTVDGEEVSVVYFRAGYTPDDYPTDAEWKAREILERSTAVKCPSLAYHLAGTKIVQQAIAQPGQLERFLDPTEAAEVRTSFVGLHLVSTESMESSSEAGLAVQEALMHPERYVLKPQREGGGNNLYGAELADRIRSGLDLEDLVLMQRIMPPIEPAWFVRQGQVQRGMSLSELGVFGTFLAADDRVVINQYAGHILRTKQDGVDEGGVATGYSVLSSPLLN</sequence>
<evidence type="ECO:0000259" key="13">
    <source>
        <dbReference type="Pfam" id="PF03199"/>
    </source>
</evidence>
<feature type="binding site" evidence="11">
    <location>
        <position position="429"/>
    </location>
    <ligand>
        <name>ATP</name>
        <dbReference type="ChEBI" id="CHEBI:30616"/>
    </ligand>
</feature>
<feature type="binding site" evidence="11">
    <location>
        <position position="502"/>
    </location>
    <ligand>
        <name>ATP</name>
        <dbReference type="ChEBI" id="CHEBI:30616"/>
    </ligand>
</feature>
<dbReference type="Gene3D" id="3.30.1490.80">
    <property type="match status" value="1"/>
</dbReference>
<dbReference type="InterPro" id="IPR014049">
    <property type="entry name" value="Glutathione_synthase_N_euk"/>
</dbReference>
<feature type="binding site" evidence="11">
    <location>
        <begin position="449"/>
        <end position="452"/>
    </location>
    <ligand>
        <name>ATP</name>
        <dbReference type="ChEBI" id="CHEBI:30616"/>
    </ligand>
</feature>
<dbReference type="Pfam" id="PF03917">
    <property type="entry name" value="GSH_synth_ATP"/>
    <property type="match status" value="1"/>
</dbReference>
<dbReference type="NCBIfam" id="TIGR01986">
    <property type="entry name" value="glut_syn_euk"/>
    <property type="match status" value="1"/>
</dbReference>
<keyword evidence="9 10" id="KW-0460">Magnesium</keyword>
<dbReference type="FunFam" id="3.40.50.1760:FF:000001">
    <property type="entry name" value="Glutathione synthetase"/>
    <property type="match status" value="1"/>
</dbReference>
<dbReference type="SUPFAM" id="SSF56059">
    <property type="entry name" value="Glutathione synthetase ATP-binding domain-like"/>
    <property type="match status" value="1"/>
</dbReference>
<evidence type="ECO:0000256" key="5">
    <source>
        <dbReference type="ARBA" id="ARBA00022684"/>
    </source>
</evidence>
<evidence type="ECO:0000256" key="11">
    <source>
        <dbReference type="PIRSR" id="PIRSR001558-1"/>
    </source>
</evidence>
<reference evidence="14" key="1">
    <citation type="submission" date="2021-01" db="EMBL/GenBank/DDBJ databases">
        <authorList>
            <person name="Corre E."/>
            <person name="Pelletier E."/>
            <person name="Niang G."/>
            <person name="Scheremetjew M."/>
            <person name="Finn R."/>
            <person name="Kale V."/>
            <person name="Holt S."/>
            <person name="Cochrane G."/>
            <person name="Meng A."/>
            <person name="Brown T."/>
            <person name="Cohen L."/>
        </authorList>
    </citation>
    <scope>NUCLEOTIDE SEQUENCE</scope>
    <source>
        <strain evidence="14">CCMP1381</strain>
    </source>
</reference>
<dbReference type="Gene3D" id="3.30.470.20">
    <property type="entry name" value="ATP-grasp fold, B domain"/>
    <property type="match status" value="1"/>
</dbReference>
<organism evidence="14">
    <name type="scientific">Octactis speculum</name>
    <dbReference type="NCBI Taxonomy" id="3111310"/>
    <lineage>
        <taxon>Eukaryota</taxon>
        <taxon>Sar</taxon>
        <taxon>Stramenopiles</taxon>
        <taxon>Ochrophyta</taxon>
        <taxon>Dictyochophyceae</taxon>
        <taxon>Dictyochales</taxon>
        <taxon>Dictyochaceae</taxon>
        <taxon>Octactis</taxon>
    </lineage>
</organism>
<feature type="binding site" evidence="12">
    <location>
        <position position="422"/>
    </location>
    <ligand>
        <name>Mg(2+)</name>
        <dbReference type="ChEBI" id="CHEBI:18420"/>
    </ligand>
</feature>
<dbReference type="InterPro" id="IPR005615">
    <property type="entry name" value="Glutathione_synthase"/>
</dbReference>
<comment type="catalytic activity">
    <reaction evidence="10">
        <text>gamma-L-glutamyl-L-cysteine + glycine + ATP = glutathione + ADP + phosphate + H(+)</text>
        <dbReference type="Rhea" id="RHEA:13557"/>
        <dbReference type="ChEBI" id="CHEBI:15378"/>
        <dbReference type="ChEBI" id="CHEBI:30616"/>
        <dbReference type="ChEBI" id="CHEBI:43474"/>
        <dbReference type="ChEBI" id="CHEBI:57305"/>
        <dbReference type="ChEBI" id="CHEBI:57925"/>
        <dbReference type="ChEBI" id="CHEBI:58173"/>
        <dbReference type="ChEBI" id="CHEBI:456216"/>
        <dbReference type="EC" id="6.3.2.3"/>
    </reaction>
</comment>
<dbReference type="PANTHER" id="PTHR11130:SF0">
    <property type="entry name" value="GLUTATHIONE SYNTHETASE"/>
    <property type="match status" value="1"/>
</dbReference>
<dbReference type="GO" id="GO:0005829">
    <property type="term" value="C:cytosol"/>
    <property type="evidence" value="ECO:0007669"/>
    <property type="project" value="TreeGrafter"/>
</dbReference>
<feature type="binding site" evidence="11">
    <location>
        <position position="500"/>
    </location>
    <ligand>
        <name>substrate</name>
    </ligand>
</feature>
<dbReference type="SUPFAM" id="SSF52440">
    <property type="entry name" value="PreATP-grasp domain"/>
    <property type="match status" value="1"/>
</dbReference>
<keyword evidence="8 10" id="KW-0067">ATP-binding</keyword>
<dbReference type="GO" id="GO:0043295">
    <property type="term" value="F:glutathione binding"/>
    <property type="evidence" value="ECO:0007669"/>
    <property type="project" value="UniProtKB-UniRule"/>
</dbReference>
<dbReference type="GO" id="GO:0005524">
    <property type="term" value="F:ATP binding"/>
    <property type="evidence" value="ECO:0007669"/>
    <property type="project" value="UniProtKB-UniRule"/>
</dbReference>
<feature type="binding site" evidence="11">
    <location>
        <position position="356"/>
    </location>
    <ligand>
        <name>ATP</name>
        <dbReference type="ChEBI" id="CHEBI:30616"/>
    </ligand>
</feature>
<dbReference type="GO" id="GO:0004363">
    <property type="term" value="F:glutathione synthase activity"/>
    <property type="evidence" value="ECO:0007669"/>
    <property type="project" value="UniProtKB-UniRule"/>
</dbReference>
<protein>
    <recommendedName>
        <fullName evidence="10">Glutathione synthetase</fullName>
        <shortName evidence="10">GSH-S</shortName>
        <ecNumber evidence="10">6.3.2.3</ecNumber>
    </recommendedName>
</protein>
<dbReference type="Gene3D" id="3.40.50.1760">
    <property type="entry name" value="Glutathione synthase, substrate-binding domain superfamily, eukaryotic"/>
    <property type="match status" value="1"/>
</dbReference>
<feature type="domain" description="Glutathione synthase substrate-binding" evidence="13">
    <location>
        <begin position="247"/>
        <end position="353"/>
    </location>
</feature>
<feature type="binding site" evidence="11">
    <location>
        <position position="262"/>
    </location>
    <ligand>
        <name>substrate</name>
    </ligand>
</feature>
<accession>A0A7S2FM90</accession>
<keyword evidence="5 10" id="KW-0317">Glutathione biosynthesis</keyword>
<feature type="binding site" evidence="11">
    <location>
        <position position="475"/>
    </location>
    <ligand>
        <name>ATP</name>
        <dbReference type="ChEBI" id="CHEBI:30616"/>
    </ligand>
</feature>
<gene>
    <name evidence="14" type="ORF">DSPE1174_LOCUS8750</name>
</gene>
<evidence type="ECO:0000256" key="10">
    <source>
        <dbReference type="PIRNR" id="PIRNR001558"/>
    </source>
</evidence>
<keyword evidence="6 10" id="KW-0479">Metal-binding</keyword>
<evidence type="ECO:0000256" key="2">
    <source>
        <dbReference type="ARBA" id="ARBA00010385"/>
    </source>
</evidence>
<feature type="binding site" evidence="11">
    <location>
        <begin position="418"/>
        <end position="427"/>
    </location>
    <ligand>
        <name>ATP</name>
        <dbReference type="ChEBI" id="CHEBI:30616"/>
    </ligand>
</feature>
<dbReference type="EMBL" id="HBGS01016683">
    <property type="protein sequence ID" value="CAD9401543.1"/>
    <property type="molecule type" value="Transcribed_RNA"/>
</dbReference>
<evidence type="ECO:0000256" key="1">
    <source>
        <dbReference type="ARBA" id="ARBA00004965"/>
    </source>
</evidence>
<comment type="pathway">
    <text evidence="1 10">Sulfur metabolism; glutathione biosynthesis; glutathione from L-cysteine and L-glutamate: step 2/2.</text>
</comment>
<evidence type="ECO:0000256" key="6">
    <source>
        <dbReference type="ARBA" id="ARBA00022723"/>
    </source>
</evidence>
<dbReference type="UniPathway" id="UPA00142">
    <property type="reaction ID" value="UER00210"/>
</dbReference>
<dbReference type="EC" id="6.3.2.3" evidence="10"/>